<evidence type="ECO:0000313" key="6">
    <source>
        <dbReference type="Proteomes" id="UP001497457"/>
    </source>
</evidence>
<evidence type="ECO:0000313" key="3">
    <source>
        <dbReference type="EMBL" id="CAL4997827.1"/>
    </source>
</evidence>
<dbReference type="Pfam" id="PF12776">
    <property type="entry name" value="Myb_DNA-bind_3"/>
    <property type="match status" value="1"/>
</dbReference>
<name>A0ABC9H000_9POAL</name>
<feature type="domain" description="Myb/SANT-like" evidence="2">
    <location>
        <begin position="213"/>
        <end position="306"/>
    </location>
</feature>
<feature type="region of interest" description="Disordered" evidence="1">
    <location>
        <begin position="339"/>
        <end position="399"/>
    </location>
</feature>
<feature type="compositionally biased region" description="Pro residues" evidence="1">
    <location>
        <begin position="186"/>
        <end position="201"/>
    </location>
</feature>
<dbReference type="EMBL" id="OZ075113">
    <property type="protein sequence ID" value="CAL5020637.1"/>
    <property type="molecule type" value="Genomic_DNA"/>
</dbReference>
<feature type="region of interest" description="Disordered" evidence="1">
    <location>
        <begin position="1"/>
        <end position="41"/>
    </location>
</feature>
<proteinExistence type="predicted"/>
<evidence type="ECO:0000313" key="5">
    <source>
        <dbReference type="EMBL" id="CAM0147016.1"/>
    </source>
</evidence>
<feature type="compositionally biased region" description="Low complexity" evidence="1">
    <location>
        <begin position="1"/>
        <end position="18"/>
    </location>
</feature>
<feature type="compositionally biased region" description="Polar residues" evidence="1">
    <location>
        <begin position="149"/>
        <end position="161"/>
    </location>
</feature>
<dbReference type="Proteomes" id="UP001497457">
    <property type="component" value="Chromosome 3rd"/>
</dbReference>
<dbReference type="PANTHER" id="PTHR47851:SF1">
    <property type="entry name" value="OS06G0588700 PROTEIN"/>
    <property type="match status" value="1"/>
</dbReference>
<feature type="compositionally biased region" description="Acidic residues" evidence="1">
    <location>
        <begin position="356"/>
        <end position="372"/>
    </location>
</feature>
<feature type="compositionally biased region" description="Gly residues" evidence="1">
    <location>
        <begin position="19"/>
        <end position="37"/>
    </location>
</feature>
<dbReference type="PANTHER" id="PTHR47851">
    <property type="entry name" value="OS06G0588700 PROTEIN-RELATED"/>
    <property type="match status" value="1"/>
</dbReference>
<evidence type="ECO:0000259" key="2">
    <source>
        <dbReference type="Pfam" id="PF12776"/>
    </source>
</evidence>
<evidence type="ECO:0000256" key="1">
    <source>
        <dbReference type="SAM" id="MobiDB-lite"/>
    </source>
</evidence>
<protein>
    <recommendedName>
        <fullName evidence="2">Myb/SANT-like domain-containing protein</fullName>
    </recommendedName>
</protein>
<keyword evidence="6" id="KW-1185">Reference proteome</keyword>
<evidence type="ECO:0000313" key="4">
    <source>
        <dbReference type="EMBL" id="CAL5020637.1"/>
    </source>
</evidence>
<dbReference type="Proteomes" id="UP001497457">
    <property type="component" value="Chromosome 25rd"/>
</dbReference>
<dbReference type="EMBL" id="CAXIPR030000770">
    <property type="protein sequence ID" value="CAM0147016.1"/>
    <property type="molecule type" value="Genomic_DNA"/>
</dbReference>
<dbReference type="AlphaFoldDB" id="A0ABC9H000"/>
<sequence>MEDGPGAAAAAGKGKEGSQIGGSASGQGDPGGGGGSGAPPVFLWPGAPAAGSLAAFLAAAGPCPGAVGGAWPGAPGAAPPGGVVEGGSPLGLAAGSWPGVQAAAGMTAPGWPGPMMPGASSMPAQGGWPDWWAGAATAALGPDWLRTDPGTSGASLQSPAANETAARGVSAPVRGASTRRRGGRTPRPPRPAATATPPPPVDVDLTDTSGADWCDDNTRVACEIMADEVIKGNRANTHLSKIGYKNLIERFKQRTGLEYTRLQFKNKWDKLKSDYSIWNQLKNCETGIGWDESHKNIVMSESWWKKTAKAIKGSTRFKLRGLQNEDQLRTMFEDLRNTGDEHWSASSGIAPSPIPVDEDDEGANDDDSDPEEVTPTTVPASKRSRGASNIKGKKSKTATGQWFQEQMGKLVEMNERTTASCESIANREDTSRCSIENVMSLVRDCGALPSTNEYFIATIVFTQRSERQMFMTMQTHEERLDWLKRKYEWMTRNDVSK</sequence>
<accession>A0ABC9H000</accession>
<reference evidence="5 6" key="1">
    <citation type="submission" date="2024-10" db="EMBL/GenBank/DDBJ databases">
        <authorList>
            <person name="Ryan C."/>
        </authorList>
    </citation>
    <scope>NUCLEOTIDE SEQUENCE [LARGE SCALE GENOMIC DNA]</scope>
</reference>
<dbReference type="InterPro" id="IPR024752">
    <property type="entry name" value="Myb/SANT-like_dom"/>
</dbReference>
<feature type="region of interest" description="Disordered" evidence="1">
    <location>
        <begin position="146"/>
        <end position="207"/>
    </location>
</feature>
<dbReference type="EMBL" id="OZ075135">
    <property type="protein sequence ID" value="CAL4997827.1"/>
    <property type="molecule type" value="Genomic_DNA"/>
</dbReference>
<gene>
    <name evidence="5" type="ORF">URODEC1_LOCUS120520</name>
    <name evidence="3" type="ORF">URODEC1_LOCUS63569</name>
    <name evidence="4" type="ORF">URODEC1_LOCUS75502</name>
</gene>
<organism evidence="5 6">
    <name type="scientific">Urochloa decumbens</name>
    <dbReference type="NCBI Taxonomy" id="240449"/>
    <lineage>
        <taxon>Eukaryota</taxon>
        <taxon>Viridiplantae</taxon>
        <taxon>Streptophyta</taxon>
        <taxon>Embryophyta</taxon>
        <taxon>Tracheophyta</taxon>
        <taxon>Spermatophyta</taxon>
        <taxon>Magnoliopsida</taxon>
        <taxon>Liliopsida</taxon>
        <taxon>Poales</taxon>
        <taxon>Poaceae</taxon>
        <taxon>PACMAD clade</taxon>
        <taxon>Panicoideae</taxon>
        <taxon>Panicodae</taxon>
        <taxon>Paniceae</taxon>
        <taxon>Melinidinae</taxon>
        <taxon>Urochloa</taxon>
    </lineage>
</organism>
<dbReference type="Proteomes" id="UP001497457">
    <property type="component" value="Unassembled WGS sequence"/>
</dbReference>